<dbReference type="GO" id="GO:0000287">
    <property type="term" value="F:magnesium ion binding"/>
    <property type="evidence" value="ECO:0007669"/>
    <property type="project" value="TreeGrafter"/>
</dbReference>
<dbReference type="GO" id="GO:0016791">
    <property type="term" value="F:phosphatase activity"/>
    <property type="evidence" value="ECO:0007669"/>
    <property type="project" value="UniProtKB-ARBA"/>
</dbReference>
<dbReference type="Pfam" id="PF08282">
    <property type="entry name" value="Hydrolase_3"/>
    <property type="match status" value="1"/>
</dbReference>
<proteinExistence type="predicted"/>
<dbReference type="SUPFAM" id="SSF53271">
    <property type="entry name" value="PRTase-like"/>
    <property type="match status" value="1"/>
</dbReference>
<dbReference type="Gene3D" id="3.90.1070.10">
    <property type="match status" value="1"/>
</dbReference>
<dbReference type="PANTHER" id="PTHR10000:SF8">
    <property type="entry name" value="HAD SUPERFAMILY HYDROLASE-LIKE, TYPE 3"/>
    <property type="match status" value="1"/>
</dbReference>
<gene>
    <name evidence="1" type="ORF">QRX50_35275</name>
</gene>
<dbReference type="PANTHER" id="PTHR10000">
    <property type="entry name" value="PHOSPHOSERINE PHOSPHATASE"/>
    <property type="match status" value="1"/>
</dbReference>
<accession>A0A9Y2IB63</accession>
<protein>
    <submittedName>
        <fullName evidence="1">HAD hydrolase family protein</fullName>
    </submittedName>
</protein>
<dbReference type="Proteomes" id="UP001236014">
    <property type="component" value="Chromosome"/>
</dbReference>
<keyword evidence="1" id="KW-0378">Hydrolase</keyword>
<dbReference type="RefSeq" id="WP_285967427.1">
    <property type="nucleotide sequence ID" value="NZ_CP127294.1"/>
</dbReference>
<dbReference type="InterPro" id="IPR036412">
    <property type="entry name" value="HAD-like_sf"/>
</dbReference>
<dbReference type="SUPFAM" id="SSF56784">
    <property type="entry name" value="HAD-like"/>
    <property type="match status" value="1"/>
</dbReference>
<dbReference type="GO" id="GO:0005829">
    <property type="term" value="C:cytosol"/>
    <property type="evidence" value="ECO:0007669"/>
    <property type="project" value="TreeGrafter"/>
</dbReference>
<dbReference type="InterPro" id="IPR029057">
    <property type="entry name" value="PRTase-like"/>
</dbReference>
<dbReference type="KEGG" id="acab:QRX50_35275"/>
<name>A0A9Y2IB63_9PSEU</name>
<dbReference type="Gene3D" id="3.40.50.2020">
    <property type="match status" value="1"/>
</dbReference>
<dbReference type="AlphaFoldDB" id="A0A9Y2IB63"/>
<organism evidence="1 2">
    <name type="scientific">Amycolatopsis carbonis</name>
    <dbReference type="NCBI Taxonomy" id="715471"/>
    <lineage>
        <taxon>Bacteria</taxon>
        <taxon>Bacillati</taxon>
        <taxon>Actinomycetota</taxon>
        <taxon>Actinomycetes</taxon>
        <taxon>Pseudonocardiales</taxon>
        <taxon>Pseudonocardiaceae</taxon>
        <taxon>Amycolatopsis</taxon>
    </lineage>
</organism>
<reference evidence="1 2" key="1">
    <citation type="submission" date="2023-06" db="EMBL/GenBank/DDBJ databases">
        <authorList>
            <person name="Oyuntsetseg B."/>
            <person name="Kim S.B."/>
        </authorList>
    </citation>
    <scope>NUCLEOTIDE SEQUENCE [LARGE SCALE GENOMIC DNA]</scope>
    <source>
        <strain evidence="1 2">2-15</strain>
    </source>
</reference>
<dbReference type="Gene3D" id="3.40.50.1000">
    <property type="entry name" value="HAD superfamily/HAD-like"/>
    <property type="match status" value="1"/>
</dbReference>
<keyword evidence="2" id="KW-1185">Reference proteome</keyword>
<evidence type="ECO:0000313" key="2">
    <source>
        <dbReference type="Proteomes" id="UP001236014"/>
    </source>
</evidence>
<sequence length="885" mass="94600">MRHSHGEKPIFDGDPLVVADLLSDLAEVVHRLIDRVAAHDVLDSYLLAAAAVQIVEDHLQRDTFALHRAASYLRDRGTATVVPDLLGKVATALEIATSSRAAERRAIRWRDAAATLRDAAALHVVADPTEAEFELWATAAVRLRGSLPSLDRDLAGAVLRIPSCFRSFDQEPADMVALATRLRLRYPDRGRPVVVLGVRTSGNYLAPLVAAALRDAGFREVHAETVRPGHRLRPPVRALVRSASWRGGRIAVVDDPPETGQSVADVASAVCRVGVPESAVTLLLPLFADTPPDTLARYDSVTLPYREWAIHDRLETEAVVRSLSALLGRPVRSVSPVPHTGVSRGREHARTVFDVGLPDGEPRRIVAAGAGLGFFGRHALAVAHAVSDHLPHTYGFLDGIVFRDWLPTEQRLRAAGTADAEQLASYVRDRAAALPAGADHAAGLAGRQPAWEAASRVLQRNYGRAGVALRPVLLDPLIRRLCEVAEPSVVDGATGLDHWFRGATRLYKVDADVRDFANTDLACYDPAYDLAGIDPGSADPAFAESLRREMPCDPERFLLYELAHLWDREREGRPLHRAGARAVQHYLREVLFAGVHAAADGAVCALDVDGVLESDALGFPMATPTAALTLRALLAHGFRPVLVTGRCLDEVRERCTSYGLTGGVAEYGSVVFHDGAAHDLVPRAGVDAVARVRDVLAARTDVVVDADYRRIVRAYRHGSGGVHQALPAAAVERVLEQVGGAASHLRVIAGDGQTDFVAAAVDKGTGLAALTARLGVDAVAWAVGDTAADLPMLEAATVAYSPGNADEQVRASGVPVLRRRYSAGAAQAAALLIGHRPGACERCRQPAHTARTRTLLTLLDASNAGARGLPVAVVRCLSKVAVSTR</sequence>
<dbReference type="InterPro" id="IPR023214">
    <property type="entry name" value="HAD_sf"/>
</dbReference>
<evidence type="ECO:0000313" key="1">
    <source>
        <dbReference type="EMBL" id="WIX76679.1"/>
    </source>
</evidence>
<dbReference type="EMBL" id="CP127294">
    <property type="protein sequence ID" value="WIX76679.1"/>
    <property type="molecule type" value="Genomic_DNA"/>
</dbReference>